<comment type="caution">
    <text evidence="1">The sequence shown here is derived from an EMBL/GenBank/DDBJ whole genome shotgun (WGS) entry which is preliminary data.</text>
</comment>
<sequence length="62" mass="6842">MTQVVLPGSELIEVHDRGSAMIRMLKVRHLKTATGNNSNGRLFVDDAEISLDQRLITPLGPE</sequence>
<evidence type="ECO:0000313" key="2">
    <source>
        <dbReference type="Proteomes" id="UP001501337"/>
    </source>
</evidence>
<reference evidence="2" key="1">
    <citation type="journal article" date="2019" name="Int. J. Syst. Evol. Microbiol.">
        <title>The Global Catalogue of Microorganisms (GCM) 10K type strain sequencing project: providing services to taxonomists for standard genome sequencing and annotation.</title>
        <authorList>
            <consortium name="The Broad Institute Genomics Platform"/>
            <consortium name="The Broad Institute Genome Sequencing Center for Infectious Disease"/>
            <person name="Wu L."/>
            <person name="Ma J."/>
        </authorList>
    </citation>
    <scope>NUCLEOTIDE SEQUENCE [LARGE SCALE GENOMIC DNA]</scope>
    <source>
        <strain evidence="2">JCM 17555</strain>
    </source>
</reference>
<proteinExistence type="predicted"/>
<protein>
    <submittedName>
        <fullName evidence="1">Uncharacterized protein</fullName>
    </submittedName>
</protein>
<name>A0ABP7PVJ8_9GAMM</name>
<dbReference type="Proteomes" id="UP001501337">
    <property type="component" value="Unassembled WGS sequence"/>
</dbReference>
<accession>A0ABP7PVJ8</accession>
<evidence type="ECO:0000313" key="1">
    <source>
        <dbReference type="EMBL" id="GAA3971774.1"/>
    </source>
</evidence>
<dbReference type="EMBL" id="BAABBO010000014">
    <property type="protein sequence ID" value="GAA3971774.1"/>
    <property type="molecule type" value="Genomic_DNA"/>
</dbReference>
<organism evidence="1 2">
    <name type="scientific">Allohahella marinimesophila</name>
    <dbReference type="NCBI Taxonomy" id="1054972"/>
    <lineage>
        <taxon>Bacteria</taxon>
        <taxon>Pseudomonadati</taxon>
        <taxon>Pseudomonadota</taxon>
        <taxon>Gammaproteobacteria</taxon>
        <taxon>Oceanospirillales</taxon>
        <taxon>Hahellaceae</taxon>
        <taxon>Allohahella</taxon>
    </lineage>
</organism>
<gene>
    <name evidence="1" type="ORF">GCM10022278_31440</name>
</gene>
<keyword evidence="2" id="KW-1185">Reference proteome</keyword>